<sequence>MNPNKNEDDLRPEYDFDFSKAERGKYYRQYAEGTNVVVLDPDVATAFRDSAAVNDAPRAMLRLTKQVSTLTVRSSHDG</sequence>
<accession>A0A450YSJ9</accession>
<name>A0A450YSJ9_9GAMM</name>
<dbReference type="EMBL" id="CAADFT010000036">
    <property type="protein sequence ID" value="VFK44503.1"/>
    <property type="molecule type" value="Genomic_DNA"/>
</dbReference>
<reference evidence="1" key="1">
    <citation type="submission" date="2019-02" db="EMBL/GenBank/DDBJ databases">
        <authorList>
            <person name="Gruber-Vodicka R. H."/>
            <person name="Seah K. B. B."/>
        </authorList>
    </citation>
    <scope>NUCLEOTIDE SEQUENCE</scope>
    <source>
        <strain evidence="1">BECK_BZ125</strain>
    </source>
</reference>
<dbReference type="AlphaFoldDB" id="A0A450YSJ9"/>
<proteinExistence type="predicted"/>
<organism evidence="1">
    <name type="scientific">Candidatus Kentrum sp. TC</name>
    <dbReference type="NCBI Taxonomy" id="2126339"/>
    <lineage>
        <taxon>Bacteria</taxon>
        <taxon>Pseudomonadati</taxon>
        <taxon>Pseudomonadota</taxon>
        <taxon>Gammaproteobacteria</taxon>
        <taxon>Candidatus Kentrum</taxon>
    </lineage>
</organism>
<protein>
    <submittedName>
        <fullName evidence="1">Uncharacterized protein</fullName>
    </submittedName>
</protein>
<evidence type="ECO:0000313" key="1">
    <source>
        <dbReference type="EMBL" id="VFK44503.1"/>
    </source>
</evidence>
<gene>
    <name evidence="1" type="ORF">BECKTC1821E_GA0114239_103618</name>
</gene>